<dbReference type="PANTHER" id="PTHR36447:SF2">
    <property type="entry name" value="BETA-GALACTOSIDASE YESZ"/>
    <property type="match status" value="1"/>
</dbReference>
<dbReference type="InterPro" id="IPR013738">
    <property type="entry name" value="Beta_galactosidase_Trimer"/>
</dbReference>
<keyword evidence="7" id="KW-0326">Glycosidase</keyword>
<dbReference type="PANTHER" id="PTHR36447">
    <property type="entry name" value="BETA-GALACTOSIDASE GANA"/>
    <property type="match status" value="1"/>
</dbReference>
<dbReference type="Gene3D" id="3.20.20.80">
    <property type="entry name" value="Glycosidases"/>
    <property type="match status" value="1"/>
</dbReference>
<dbReference type="InterPro" id="IPR029062">
    <property type="entry name" value="Class_I_gatase-like"/>
</dbReference>
<evidence type="ECO:0000259" key="8">
    <source>
        <dbReference type="Pfam" id="PF02449"/>
    </source>
</evidence>
<dbReference type="GO" id="GO:0009341">
    <property type="term" value="C:beta-galactosidase complex"/>
    <property type="evidence" value="ECO:0007669"/>
    <property type="project" value="InterPro"/>
</dbReference>
<evidence type="ECO:0000256" key="2">
    <source>
        <dbReference type="ARBA" id="ARBA00005940"/>
    </source>
</evidence>
<dbReference type="SUPFAM" id="SSF52317">
    <property type="entry name" value="Class I glutamine amidotransferase-like"/>
    <property type="match status" value="1"/>
</dbReference>
<dbReference type="KEGG" id="hara:AArcS_2082"/>
<evidence type="ECO:0000313" key="11">
    <source>
        <dbReference type="Proteomes" id="UP000663586"/>
    </source>
</evidence>
<evidence type="ECO:0000313" key="10">
    <source>
        <dbReference type="EMBL" id="QSG03282.1"/>
    </source>
</evidence>
<comment type="similarity">
    <text evidence="2">Belongs to the glycosyl hydrolase 42 family.</text>
</comment>
<dbReference type="InterPro" id="IPR013529">
    <property type="entry name" value="Glyco_hydro_42_N"/>
</dbReference>
<dbReference type="GO" id="GO:0046872">
    <property type="term" value="F:metal ion binding"/>
    <property type="evidence" value="ECO:0007669"/>
    <property type="project" value="UniProtKB-KW"/>
</dbReference>
<evidence type="ECO:0000256" key="5">
    <source>
        <dbReference type="ARBA" id="ARBA00022801"/>
    </source>
</evidence>
<dbReference type="GeneID" id="70685458"/>
<evidence type="ECO:0000256" key="6">
    <source>
        <dbReference type="ARBA" id="ARBA00022833"/>
    </source>
</evidence>
<dbReference type="PIRSF" id="PIRSF001084">
    <property type="entry name" value="B-galactosidase"/>
    <property type="match status" value="1"/>
</dbReference>
<dbReference type="SUPFAM" id="SSF51445">
    <property type="entry name" value="(Trans)glycosidases"/>
    <property type="match status" value="1"/>
</dbReference>
<name>A0A897MS51_9EURY</name>
<dbReference type="RefSeq" id="WP_375139662.1">
    <property type="nucleotide sequence ID" value="NZ_CP064786.1"/>
</dbReference>
<feature type="domain" description="Beta-galactosidase trimerisation" evidence="9">
    <location>
        <begin position="409"/>
        <end position="617"/>
    </location>
</feature>
<evidence type="ECO:0000256" key="1">
    <source>
        <dbReference type="ARBA" id="ARBA00001412"/>
    </source>
</evidence>
<keyword evidence="5" id="KW-0378">Hydrolase</keyword>
<dbReference type="CDD" id="cd03143">
    <property type="entry name" value="A4_beta-galactosidase_middle_domain"/>
    <property type="match status" value="1"/>
</dbReference>
<dbReference type="GO" id="GO:0004565">
    <property type="term" value="F:beta-galactosidase activity"/>
    <property type="evidence" value="ECO:0007669"/>
    <property type="project" value="UniProtKB-EC"/>
</dbReference>
<evidence type="ECO:0000256" key="3">
    <source>
        <dbReference type="ARBA" id="ARBA00012756"/>
    </source>
</evidence>
<dbReference type="EMBL" id="CP064786">
    <property type="protein sequence ID" value="QSG03282.1"/>
    <property type="molecule type" value="Genomic_DNA"/>
</dbReference>
<dbReference type="Pfam" id="PF08532">
    <property type="entry name" value="Glyco_hydro_42M"/>
    <property type="match status" value="1"/>
</dbReference>
<sequence length="675" mass="76227">MTIGVCYFPEHWPSEEWERDVEEMAAAGIDTVRMGEFAWSRIEPERGEIDLDWLAEAIDLLGEHDIDVVLCTPTATPPKWLVDEDPSILQEEADGTTREFGSRRHYCFNSEAYREETERIVRIVAERFRDDPRVVGWQTDNEFGVHGTIRCYCEDCAGAFREWLEERYGDVDALNEAWGTTFWSQHHTEFAEVDPPRHTAAEHHPSRLLDYYRFSSDSAVAYNEFQADLLREVNDDWWITHNFMGQFGSLDAYDASDQLDLVSWDNYPNGFVQDRQTGEPGLDELRAGDPDQVALNHDIYRSALDRPFWVMEQQPGDVNWAAHAPQPGEGAMTLWAHHAVAHGASNVLYFRWRRCREGQEQYHAGLRKQDGSPDRGYHEATRAATELDEVLDGTGTTAVADAPNPVETQAALLHDYENLWATGIQPHAADFDYWEHLLAYYRALRARGVDVDIVPPSNTLSTYDAVVAPTPYLVDNDLASRLDEYVRSGGELLLTIRSGVKDRHNKLQERQQPGPLAPLADVTVDQHETLPSSVDLDIEYRGNRYAYRTWAEWLTDVGEHGSGTTVVHGRLQTDGTTDRAAITHSTVGDGGVTYCGVWPETELAEAVVTDLLDRADVAYTDRLPDGVRVARRTEATWLLNFTGDEVAFALDGETRRVDPYSATPTVYDGADITVE</sequence>
<dbReference type="InterPro" id="IPR003476">
    <property type="entry name" value="Glyco_hydro_42"/>
</dbReference>
<keyword evidence="6" id="KW-0862">Zinc</keyword>
<keyword evidence="11" id="KW-1185">Reference proteome</keyword>
<dbReference type="InterPro" id="IPR017853">
    <property type="entry name" value="GH"/>
</dbReference>
<organism evidence="10 11">
    <name type="scientific">Natranaeroarchaeum sulfidigenes</name>
    <dbReference type="NCBI Taxonomy" id="2784880"/>
    <lineage>
        <taxon>Archaea</taxon>
        <taxon>Methanobacteriati</taxon>
        <taxon>Methanobacteriota</taxon>
        <taxon>Stenosarchaea group</taxon>
        <taxon>Halobacteria</taxon>
        <taxon>Halobacteriales</taxon>
        <taxon>Natronoarchaeaceae</taxon>
        <taxon>Natranaeroarchaeum</taxon>
    </lineage>
</organism>
<dbReference type="EC" id="3.2.1.23" evidence="3"/>
<dbReference type="Proteomes" id="UP000663586">
    <property type="component" value="Chromosome"/>
</dbReference>
<evidence type="ECO:0000256" key="7">
    <source>
        <dbReference type="ARBA" id="ARBA00023295"/>
    </source>
</evidence>
<keyword evidence="4" id="KW-0479">Metal-binding</keyword>
<dbReference type="Gene3D" id="3.40.50.880">
    <property type="match status" value="1"/>
</dbReference>
<protein>
    <recommendedName>
        <fullName evidence="3">beta-galactosidase</fullName>
        <ecNumber evidence="3">3.2.1.23</ecNumber>
    </recommendedName>
</protein>
<dbReference type="AlphaFoldDB" id="A0A897MS51"/>
<gene>
    <name evidence="10" type="ORF">AArcS_2082</name>
</gene>
<accession>A0A897MS51</accession>
<reference evidence="10" key="1">
    <citation type="submission" date="2020-11" db="EMBL/GenBank/DDBJ databases">
        <title>Carbohydrate-dependent, anaerobic sulfur respiration: A novel catabolism in halophilic archaea.</title>
        <authorList>
            <person name="Sorokin D.Y."/>
            <person name="Messina E."/>
            <person name="Smedile F."/>
            <person name="La Cono V."/>
            <person name="Hallsworth J.E."/>
            <person name="Yakimov M.M."/>
        </authorList>
    </citation>
    <scope>NUCLEOTIDE SEQUENCE</scope>
    <source>
        <strain evidence="10">AArc-S</strain>
    </source>
</reference>
<proteinExistence type="inferred from homology"/>
<comment type="catalytic activity">
    <reaction evidence="1">
        <text>Hydrolysis of terminal non-reducing beta-D-galactose residues in beta-D-galactosides.</text>
        <dbReference type="EC" id="3.2.1.23"/>
    </reaction>
</comment>
<dbReference type="GO" id="GO:0005975">
    <property type="term" value="P:carbohydrate metabolic process"/>
    <property type="evidence" value="ECO:0007669"/>
    <property type="project" value="InterPro"/>
</dbReference>
<evidence type="ECO:0000256" key="4">
    <source>
        <dbReference type="ARBA" id="ARBA00022723"/>
    </source>
</evidence>
<dbReference type="Pfam" id="PF02449">
    <property type="entry name" value="Glyco_hydro_42"/>
    <property type="match status" value="1"/>
</dbReference>
<feature type="domain" description="Glycoside hydrolase family 42 N-terminal" evidence="8">
    <location>
        <begin position="6"/>
        <end position="389"/>
    </location>
</feature>
<evidence type="ECO:0000259" key="9">
    <source>
        <dbReference type="Pfam" id="PF08532"/>
    </source>
</evidence>